<dbReference type="Proteomes" id="UP001481677">
    <property type="component" value="Unassembled WGS sequence"/>
</dbReference>
<reference evidence="1 2" key="1">
    <citation type="submission" date="2024-01" db="EMBL/GenBank/DDBJ databases">
        <title>The diversity of rhizobia nodulating Mimosa spp. in eleven states of Brazil covering several biomes is determined by host plant, location, and edaphic factors.</title>
        <authorList>
            <person name="Rouws L."/>
            <person name="Barauna A."/>
            <person name="Beukes C."/>
            <person name="De Faria S.M."/>
            <person name="Gross E."/>
            <person name="Dos Reis Junior F.B."/>
            <person name="Simon M."/>
            <person name="Maluk M."/>
            <person name="Odee D.W."/>
            <person name="Kenicer G."/>
            <person name="Young J.P.W."/>
            <person name="Reis V.M."/>
            <person name="Zilli J."/>
            <person name="James E.K."/>
        </authorList>
    </citation>
    <scope>NUCLEOTIDE SEQUENCE [LARGE SCALE GENOMIC DNA]</scope>
    <source>
        <strain evidence="1 2">JPY530</strain>
    </source>
</reference>
<protein>
    <recommendedName>
        <fullName evidence="3">ABC transporter ATP-binding protein</fullName>
    </recommendedName>
</protein>
<evidence type="ECO:0000313" key="2">
    <source>
        <dbReference type="Proteomes" id="UP001481677"/>
    </source>
</evidence>
<gene>
    <name evidence="1" type="ORF">V4C56_38025</name>
</gene>
<organism evidence="1 2">
    <name type="scientific">Paraburkholderia azotifigens</name>
    <dbReference type="NCBI Taxonomy" id="2057004"/>
    <lineage>
        <taxon>Bacteria</taxon>
        <taxon>Pseudomonadati</taxon>
        <taxon>Pseudomonadota</taxon>
        <taxon>Betaproteobacteria</taxon>
        <taxon>Burkholderiales</taxon>
        <taxon>Burkholderiaceae</taxon>
        <taxon>Paraburkholderia</taxon>
    </lineage>
</organism>
<sequence>MQNFDRIVVIQHGRLVDDGSPQEFARRPGIYRDVLQRQERRLAAAHD</sequence>
<name>A0ABU9REC6_9BURK</name>
<dbReference type="InterPro" id="IPR027417">
    <property type="entry name" value="P-loop_NTPase"/>
</dbReference>
<proteinExistence type="predicted"/>
<comment type="caution">
    <text evidence="1">The sequence shown here is derived from an EMBL/GenBank/DDBJ whole genome shotgun (WGS) entry which is preliminary data.</text>
</comment>
<dbReference type="EMBL" id="JAZHGA010000046">
    <property type="protein sequence ID" value="MEM5345411.1"/>
    <property type="molecule type" value="Genomic_DNA"/>
</dbReference>
<dbReference type="Gene3D" id="3.40.50.300">
    <property type="entry name" value="P-loop containing nucleotide triphosphate hydrolases"/>
    <property type="match status" value="1"/>
</dbReference>
<evidence type="ECO:0000313" key="1">
    <source>
        <dbReference type="EMBL" id="MEM5345411.1"/>
    </source>
</evidence>
<evidence type="ECO:0008006" key="3">
    <source>
        <dbReference type="Google" id="ProtNLM"/>
    </source>
</evidence>
<keyword evidence="2" id="KW-1185">Reference proteome</keyword>
<accession>A0ABU9REC6</accession>